<dbReference type="AlphaFoldDB" id="A0A6G7Y6X8"/>
<dbReference type="PANTHER" id="PTHR43141:SF5">
    <property type="entry name" value="CYTOCHROME BD-I UBIQUINOL OXIDASE SUBUNIT 2"/>
    <property type="match status" value="1"/>
</dbReference>
<keyword evidence="7" id="KW-0479">Metal-binding</keyword>
<feature type="transmembrane region" description="Helical" evidence="12">
    <location>
        <begin position="91"/>
        <end position="111"/>
    </location>
</feature>
<evidence type="ECO:0000256" key="12">
    <source>
        <dbReference type="SAM" id="Phobius"/>
    </source>
</evidence>
<keyword evidence="11 12" id="KW-0472">Membrane</keyword>
<feature type="transmembrane region" description="Helical" evidence="12">
    <location>
        <begin position="123"/>
        <end position="148"/>
    </location>
</feature>
<evidence type="ECO:0000256" key="3">
    <source>
        <dbReference type="ARBA" id="ARBA00022448"/>
    </source>
</evidence>
<name>A0A6G7Y6X8_9ACTN</name>
<keyword evidence="4" id="KW-1003">Cell membrane</keyword>
<evidence type="ECO:0000256" key="4">
    <source>
        <dbReference type="ARBA" id="ARBA00022475"/>
    </source>
</evidence>
<evidence type="ECO:0000256" key="9">
    <source>
        <dbReference type="ARBA" id="ARBA00022989"/>
    </source>
</evidence>
<comment type="subcellular location">
    <subcellularLocation>
        <location evidence="1">Cell membrane</location>
        <topology evidence="1">Multi-pass membrane protein</topology>
    </subcellularLocation>
</comment>
<evidence type="ECO:0000256" key="6">
    <source>
        <dbReference type="ARBA" id="ARBA00022692"/>
    </source>
</evidence>
<keyword evidence="14" id="KW-1185">Reference proteome</keyword>
<keyword evidence="3" id="KW-0813">Transport</keyword>
<dbReference type="PIRSF" id="PIRSF000267">
    <property type="entry name" value="Cyt_oxidse_sub2"/>
    <property type="match status" value="1"/>
</dbReference>
<dbReference type="InterPro" id="IPR003317">
    <property type="entry name" value="Cyt-d_oxidase_su2"/>
</dbReference>
<dbReference type="Proteomes" id="UP000501058">
    <property type="component" value="Chromosome"/>
</dbReference>
<feature type="transmembrane region" description="Helical" evidence="12">
    <location>
        <begin position="210"/>
        <end position="231"/>
    </location>
</feature>
<keyword evidence="8" id="KW-0249">Electron transport</keyword>
<dbReference type="NCBIfam" id="TIGR00203">
    <property type="entry name" value="cydB"/>
    <property type="match status" value="1"/>
</dbReference>
<dbReference type="GO" id="GO:0009055">
    <property type="term" value="F:electron transfer activity"/>
    <property type="evidence" value="ECO:0007669"/>
    <property type="project" value="TreeGrafter"/>
</dbReference>
<evidence type="ECO:0000256" key="8">
    <source>
        <dbReference type="ARBA" id="ARBA00022982"/>
    </source>
</evidence>
<evidence type="ECO:0000256" key="10">
    <source>
        <dbReference type="ARBA" id="ARBA00023004"/>
    </source>
</evidence>
<dbReference type="Pfam" id="PF02322">
    <property type="entry name" value="Cyt_bd_oxida_II"/>
    <property type="match status" value="1"/>
</dbReference>
<dbReference type="GO" id="GO:0016682">
    <property type="term" value="F:oxidoreductase activity, acting on diphenols and related substances as donors, oxygen as acceptor"/>
    <property type="evidence" value="ECO:0007669"/>
    <property type="project" value="TreeGrafter"/>
</dbReference>
<evidence type="ECO:0000256" key="11">
    <source>
        <dbReference type="ARBA" id="ARBA00023136"/>
    </source>
</evidence>
<protein>
    <submittedName>
        <fullName evidence="13">Cytochrome d ubiquinol oxidase subunit II</fullName>
    </submittedName>
</protein>
<dbReference type="KEGG" id="prv:G7070_10150"/>
<feature type="transmembrane region" description="Helical" evidence="12">
    <location>
        <begin position="168"/>
        <end position="189"/>
    </location>
</feature>
<feature type="transmembrane region" description="Helical" evidence="12">
    <location>
        <begin position="264"/>
        <end position="282"/>
    </location>
</feature>
<keyword evidence="5" id="KW-0349">Heme</keyword>
<feature type="transmembrane region" description="Helical" evidence="12">
    <location>
        <begin position="237"/>
        <end position="257"/>
    </location>
</feature>
<proteinExistence type="inferred from homology"/>
<reference evidence="13 14" key="1">
    <citation type="submission" date="2020-03" db="EMBL/GenBank/DDBJ databases">
        <title>Propioniciclava sp. nov., isolated from Hydrophilus acuminatus.</title>
        <authorList>
            <person name="Hyun D.-W."/>
            <person name="Bae J.-W."/>
        </authorList>
    </citation>
    <scope>NUCLEOTIDE SEQUENCE [LARGE SCALE GENOMIC DNA]</scope>
    <source>
        <strain evidence="13 14">HDW11</strain>
    </source>
</reference>
<evidence type="ECO:0000256" key="2">
    <source>
        <dbReference type="ARBA" id="ARBA00007543"/>
    </source>
</evidence>
<accession>A0A6G7Y6X8</accession>
<dbReference type="RefSeq" id="WP_166233639.1">
    <property type="nucleotide sequence ID" value="NZ_CP049865.1"/>
</dbReference>
<organism evidence="13 14">
    <name type="scientific">Propioniciclava coleopterorum</name>
    <dbReference type="NCBI Taxonomy" id="2714937"/>
    <lineage>
        <taxon>Bacteria</taxon>
        <taxon>Bacillati</taxon>
        <taxon>Actinomycetota</taxon>
        <taxon>Actinomycetes</taxon>
        <taxon>Propionibacteriales</taxon>
        <taxon>Propionibacteriaceae</taxon>
        <taxon>Propioniciclava</taxon>
    </lineage>
</organism>
<dbReference type="GO" id="GO:0070069">
    <property type="term" value="C:cytochrome complex"/>
    <property type="evidence" value="ECO:0007669"/>
    <property type="project" value="TreeGrafter"/>
</dbReference>
<evidence type="ECO:0000313" key="14">
    <source>
        <dbReference type="Proteomes" id="UP000501058"/>
    </source>
</evidence>
<evidence type="ECO:0000256" key="1">
    <source>
        <dbReference type="ARBA" id="ARBA00004651"/>
    </source>
</evidence>
<dbReference type="PANTHER" id="PTHR43141">
    <property type="entry name" value="CYTOCHROME BD2 SUBUNIT II"/>
    <property type="match status" value="1"/>
</dbReference>
<dbReference type="GO" id="GO:0005886">
    <property type="term" value="C:plasma membrane"/>
    <property type="evidence" value="ECO:0007669"/>
    <property type="project" value="UniProtKB-SubCell"/>
</dbReference>
<evidence type="ECO:0000256" key="7">
    <source>
        <dbReference type="ARBA" id="ARBA00022723"/>
    </source>
</evidence>
<dbReference type="EMBL" id="CP049865">
    <property type="protein sequence ID" value="QIK72565.1"/>
    <property type="molecule type" value="Genomic_DNA"/>
</dbReference>
<feature type="transmembrane region" description="Helical" evidence="12">
    <location>
        <begin position="14"/>
        <end position="45"/>
    </location>
</feature>
<keyword evidence="6 12" id="KW-0812">Transmembrane</keyword>
<keyword evidence="9 12" id="KW-1133">Transmembrane helix</keyword>
<dbReference type="GO" id="GO:0046872">
    <property type="term" value="F:metal ion binding"/>
    <property type="evidence" value="ECO:0007669"/>
    <property type="project" value="UniProtKB-KW"/>
</dbReference>
<evidence type="ECO:0000313" key="13">
    <source>
        <dbReference type="EMBL" id="QIK72565.1"/>
    </source>
</evidence>
<feature type="transmembrane region" description="Helical" evidence="12">
    <location>
        <begin position="309"/>
        <end position="336"/>
    </location>
</feature>
<sequence length="358" mass="38898">MLTLLATEPTTLQVVWYCLIAVLWIGFLVLEGYDYGVAMLLPFLGKNEKERRVIVNTIGPLWDGNEVWLLTAGGAMFAAFPGWYATLFSGLYLPLFLILVGLIIRGVSFEYRAKHPDARWRNAFDWMACIGSFIVSLVFGVGFANFIIGMPVALAEGSNHLHVFTGGFWSLFSPFALLGGVVMVALFLFHGANFITLKTRDTVHERAKAFAQKEGLAAIVLGAAYLIWANVAFGIGALGWALAAVAAVALVAAWVAIRADRDGWAFASTTVTILLVAVWIFIRMWPNLGFINSGTGIPLDRVTAASTELTLSIMTGAAVVFVPIVLAYQGWSVWVFRKRISTKNIPDDVATIPVSASA</sequence>
<evidence type="ECO:0000256" key="5">
    <source>
        <dbReference type="ARBA" id="ARBA00022617"/>
    </source>
</evidence>
<gene>
    <name evidence="13" type="primary">cydB</name>
    <name evidence="13" type="ORF">G7070_10150</name>
</gene>
<keyword evidence="10" id="KW-0408">Iron</keyword>
<comment type="similarity">
    <text evidence="2">Belongs to the cytochrome ubiquinol oxidase subunit 2 family.</text>
</comment>
<dbReference type="GO" id="GO:0019646">
    <property type="term" value="P:aerobic electron transport chain"/>
    <property type="evidence" value="ECO:0007669"/>
    <property type="project" value="TreeGrafter"/>
</dbReference>